<sequence length="146" mass="15796">MRRIEGTQEESHGHFILATSDGGYLQIGETGFIPDGAKIMVAKLDSTGNYAWKKEYGTLGHNLGNSAIEVDDGYIVFGAMNGDSALIKLSKKTGDILFSKSYNFGGFDAIESMILLESNLIPVGYIGAQDSDTTFYTEGEGYLMTI</sequence>
<evidence type="ECO:0000313" key="2">
    <source>
        <dbReference type="Proteomes" id="UP000226525"/>
    </source>
</evidence>
<protein>
    <submittedName>
        <fullName evidence="1">Uncharacterized protein</fullName>
    </submittedName>
</protein>
<comment type="caution">
    <text evidence="1">The sequence shown here is derived from an EMBL/GenBank/DDBJ whole genome shotgun (WGS) entry which is preliminary data.</text>
</comment>
<gene>
    <name evidence="1" type="ORF">CMN54_00595</name>
</gene>
<feature type="non-terminal residue" evidence="1">
    <location>
        <position position="1"/>
    </location>
</feature>
<name>A0A2D6YFK7_9DELT</name>
<organism evidence="1 2">
    <name type="scientific">SAR324 cluster bacterium</name>
    <dbReference type="NCBI Taxonomy" id="2024889"/>
    <lineage>
        <taxon>Bacteria</taxon>
        <taxon>Deltaproteobacteria</taxon>
        <taxon>SAR324 cluster</taxon>
    </lineage>
</organism>
<dbReference type="AlphaFoldDB" id="A0A2D6YFK7"/>
<accession>A0A2D6YFK7</accession>
<dbReference type="EMBL" id="NZEX01000006">
    <property type="protein sequence ID" value="MAH61953.1"/>
    <property type="molecule type" value="Genomic_DNA"/>
</dbReference>
<proteinExistence type="predicted"/>
<dbReference type="Proteomes" id="UP000226525">
    <property type="component" value="Unassembled WGS sequence"/>
</dbReference>
<reference evidence="2" key="1">
    <citation type="submission" date="2017-09" db="EMBL/GenBank/DDBJ databases">
        <title>The Reconstruction of 2,631 Draft Metagenome-Assembled Genomes from the Global Oceans.</title>
        <authorList>
            <person name="Tully B.J."/>
            <person name="Graham E.D."/>
            <person name="Heidelberg J.F."/>
        </authorList>
    </citation>
    <scope>NUCLEOTIDE SEQUENCE [LARGE SCALE GENOMIC DNA]</scope>
</reference>
<dbReference type="PANTHER" id="PTHR42754:SF1">
    <property type="entry name" value="LIPOPROTEIN"/>
    <property type="match status" value="1"/>
</dbReference>
<dbReference type="PANTHER" id="PTHR42754">
    <property type="entry name" value="ENDOGLUCANASE"/>
    <property type="match status" value="1"/>
</dbReference>
<evidence type="ECO:0000313" key="1">
    <source>
        <dbReference type="EMBL" id="MAH61953.1"/>
    </source>
</evidence>
<dbReference type="InterPro" id="IPR011047">
    <property type="entry name" value="Quinoprotein_ADH-like_sf"/>
</dbReference>
<dbReference type="SUPFAM" id="SSF50998">
    <property type="entry name" value="Quinoprotein alcohol dehydrogenase-like"/>
    <property type="match status" value="1"/>
</dbReference>